<dbReference type="Pfam" id="PF00893">
    <property type="entry name" value="Multi_Drug_Res"/>
    <property type="match status" value="1"/>
</dbReference>
<keyword evidence="4 9" id="KW-0812">Transmembrane</keyword>
<evidence type="ECO:0000256" key="2">
    <source>
        <dbReference type="ARBA" id="ARBA00022448"/>
    </source>
</evidence>
<evidence type="ECO:0000256" key="9">
    <source>
        <dbReference type="RuleBase" id="RU003942"/>
    </source>
</evidence>
<evidence type="ECO:0000256" key="6">
    <source>
        <dbReference type="ARBA" id="ARBA00023136"/>
    </source>
</evidence>
<keyword evidence="3" id="KW-1003">Cell membrane</keyword>
<protein>
    <recommendedName>
        <fullName evidence="8">Guanidinium exporter</fullName>
    </recommendedName>
</protein>
<dbReference type="GO" id="GO:0022857">
    <property type="term" value="F:transmembrane transporter activity"/>
    <property type="evidence" value="ECO:0007669"/>
    <property type="project" value="InterPro"/>
</dbReference>
<evidence type="ECO:0000313" key="11">
    <source>
        <dbReference type="EMBL" id="SNR75056.1"/>
    </source>
</evidence>
<dbReference type="GO" id="GO:0005886">
    <property type="term" value="C:plasma membrane"/>
    <property type="evidence" value="ECO:0007669"/>
    <property type="project" value="UniProtKB-SubCell"/>
</dbReference>
<keyword evidence="12" id="KW-1185">Reference proteome</keyword>
<comment type="similarity">
    <text evidence="7">Belongs to the drug/metabolite transporter (DMT) superfamily. Small multidrug resistance (SMR) (TC 2.A.7.1) family. Gdx/SugE subfamily.</text>
</comment>
<evidence type="ECO:0000256" key="10">
    <source>
        <dbReference type="SAM" id="Phobius"/>
    </source>
</evidence>
<dbReference type="InterPro" id="IPR000390">
    <property type="entry name" value="Small_drug/metabolite_transptr"/>
</dbReference>
<dbReference type="InterPro" id="IPR045324">
    <property type="entry name" value="Small_multidrug_res"/>
</dbReference>
<keyword evidence="5 10" id="KW-1133">Transmembrane helix</keyword>
<sequence>MSWMYLLLAGLLEIGFTTCLKMSDSFSKPLPSIGFLLFAILSFTMLTKALEGIPLGTAYAIWTGIGACGTAIIGIWLFGDPAGTLRLLFLLLLIGSIIGLKLVS</sequence>
<dbReference type="Proteomes" id="UP000198305">
    <property type="component" value="Unassembled WGS sequence"/>
</dbReference>
<dbReference type="AlphaFoldDB" id="A0A238YUU0"/>
<organism evidence="11 12">
    <name type="scientific">Methylobacillus rhizosphaerae</name>
    <dbReference type="NCBI Taxonomy" id="551994"/>
    <lineage>
        <taxon>Bacteria</taxon>
        <taxon>Pseudomonadati</taxon>
        <taxon>Pseudomonadota</taxon>
        <taxon>Betaproteobacteria</taxon>
        <taxon>Nitrosomonadales</taxon>
        <taxon>Methylophilaceae</taxon>
        <taxon>Methylobacillus</taxon>
    </lineage>
</organism>
<feature type="transmembrane region" description="Helical" evidence="10">
    <location>
        <begin position="29"/>
        <end position="47"/>
    </location>
</feature>
<dbReference type="SUPFAM" id="SSF103481">
    <property type="entry name" value="Multidrug resistance efflux transporter EmrE"/>
    <property type="match status" value="1"/>
</dbReference>
<evidence type="ECO:0000256" key="3">
    <source>
        <dbReference type="ARBA" id="ARBA00022475"/>
    </source>
</evidence>
<evidence type="ECO:0000256" key="1">
    <source>
        <dbReference type="ARBA" id="ARBA00004651"/>
    </source>
</evidence>
<name>A0A238YUU0_9PROT</name>
<dbReference type="InterPro" id="IPR037185">
    <property type="entry name" value="EmrE-like"/>
</dbReference>
<evidence type="ECO:0000256" key="8">
    <source>
        <dbReference type="ARBA" id="ARBA00039168"/>
    </source>
</evidence>
<reference evidence="12" key="1">
    <citation type="submission" date="2017-06" db="EMBL/GenBank/DDBJ databases">
        <authorList>
            <person name="Varghese N."/>
            <person name="Submissions S."/>
        </authorList>
    </citation>
    <scope>NUCLEOTIDE SEQUENCE [LARGE SCALE GENOMIC DNA]</scope>
    <source>
        <strain evidence="12">Ca-68</strain>
    </source>
</reference>
<dbReference type="OrthoDB" id="9808638at2"/>
<feature type="transmembrane region" description="Helical" evidence="10">
    <location>
        <begin position="85"/>
        <end position="103"/>
    </location>
</feature>
<dbReference type="GO" id="GO:1990961">
    <property type="term" value="P:xenobiotic detoxification by transmembrane export across the plasma membrane"/>
    <property type="evidence" value="ECO:0007669"/>
    <property type="project" value="UniProtKB-ARBA"/>
</dbReference>
<keyword evidence="2" id="KW-0813">Transport</keyword>
<proteinExistence type="inferred from homology"/>
<dbReference type="PANTHER" id="PTHR30561:SF0">
    <property type="entry name" value="GUANIDINIUM EXPORTER"/>
    <property type="match status" value="1"/>
</dbReference>
<gene>
    <name evidence="11" type="ORF">SAMN05192560_0868</name>
</gene>
<comment type="subcellular location">
    <subcellularLocation>
        <location evidence="1 9">Cell membrane</location>
        <topology evidence="1 9">Multi-pass membrane protein</topology>
    </subcellularLocation>
</comment>
<accession>A0A238YUU0</accession>
<evidence type="ECO:0000256" key="7">
    <source>
        <dbReference type="ARBA" id="ARBA00038151"/>
    </source>
</evidence>
<dbReference type="Gene3D" id="1.10.3730.20">
    <property type="match status" value="1"/>
</dbReference>
<dbReference type="PANTHER" id="PTHR30561">
    <property type="entry name" value="SMR FAMILY PROTON-DEPENDENT DRUG EFFLUX TRANSPORTER SUGE"/>
    <property type="match status" value="1"/>
</dbReference>
<dbReference type="FunFam" id="1.10.3730.20:FF:000001">
    <property type="entry name" value="Quaternary ammonium compound resistance transporter SugE"/>
    <property type="match status" value="1"/>
</dbReference>
<evidence type="ECO:0000313" key="12">
    <source>
        <dbReference type="Proteomes" id="UP000198305"/>
    </source>
</evidence>
<evidence type="ECO:0000256" key="5">
    <source>
        <dbReference type="ARBA" id="ARBA00022989"/>
    </source>
</evidence>
<keyword evidence="6 10" id="KW-0472">Membrane</keyword>
<feature type="transmembrane region" description="Helical" evidence="10">
    <location>
        <begin position="59"/>
        <end position="79"/>
    </location>
</feature>
<dbReference type="EMBL" id="FZOA01000003">
    <property type="protein sequence ID" value="SNR75056.1"/>
    <property type="molecule type" value="Genomic_DNA"/>
</dbReference>
<evidence type="ECO:0000256" key="4">
    <source>
        <dbReference type="ARBA" id="ARBA00022692"/>
    </source>
</evidence>
<dbReference type="RefSeq" id="WP_089374996.1">
    <property type="nucleotide sequence ID" value="NZ_FZOA01000003.1"/>
</dbReference>